<evidence type="ECO:0000313" key="2">
    <source>
        <dbReference type="Proteomes" id="UP001341136"/>
    </source>
</evidence>
<organism evidence="1 2">
    <name type="scientific">Shouchella rhizosphaerae</name>
    <dbReference type="NCBI Taxonomy" id="866786"/>
    <lineage>
        <taxon>Bacteria</taxon>
        <taxon>Bacillati</taxon>
        <taxon>Bacillota</taxon>
        <taxon>Bacilli</taxon>
        <taxon>Bacillales</taxon>
        <taxon>Bacillaceae</taxon>
        <taxon>Shouchella</taxon>
    </lineage>
</organism>
<dbReference type="EMBL" id="CP144921">
    <property type="protein sequence ID" value="WWA30361.1"/>
    <property type="molecule type" value="Genomic_DNA"/>
</dbReference>
<proteinExistence type="predicted"/>
<gene>
    <name evidence="1" type="ORF">V5G21_00770</name>
</gene>
<protein>
    <submittedName>
        <fullName evidence="1">Uncharacterized protein</fullName>
    </submittedName>
</protein>
<reference evidence="1 2" key="1">
    <citation type="submission" date="2024-01" db="EMBL/GenBank/DDBJ databases">
        <title>Culturomics analysis of mouse respiratory tract.</title>
        <authorList>
            <person name="Phillips A.M."/>
            <person name="Collette N.M."/>
            <person name="Mageeney C.M."/>
            <person name="Sinha A."/>
            <person name="Hern K.E."/>
            <person name="Arkin A.P."/>
            <person name="Williams K.P."/>
            <person name="Branda S."/>
        </authorList>
    </citation>
    <scope>NUCLEOTIDE SEQUENCE [LARGE SCALE GENOMIC DNA]</scope>
    <source>
        <strain evidence="1 2">CP20</strain>
    </source>
</reference>
<sequence length="81" mass="9462">MKIKELDTERLYLILIKLPLVSNHANHSWIKSTLKDYVLPGENQLEAQFVKDIFTLKTEEIIEKWYGGDHSAYDLLSKLTN</sequence>
<dbReference type="Proteomes" id="UP001341136">
    <property type="component" value="Chromosome"/>
</dbReference>
<accession>A0ABZ2CV54</accession>
<dbReference type="RefSeq" id="WP_338465118.1">
    <property type="nucleotide sequence ID" value="NZ_CP144921.1"/>
</dbReference>
<keyword evidence="2" id="KW-1185">Reference proteome</keyword>
<name>A0ABZ2CV54_9BACI</name>
<evidence type="ECO:0000313" key="1">
    <source>
        <dbReference type="EMBL" id="WWA30361.1"/>
    </source>
</evidence>